<reference evidence="3 4" key="1">
    <citation type="submission" date="2014-03" db="EMBL/GenBank/DDBJ databases">
        <title>Bradyrhizobium valentinum sp. nov., isolated from effective nodules of Lupinus mariae-josephae, a lupine endemic of basic-lime soils in Eastern Spain.</title>
        <authorList>
            <person name="Duran D."/>
            <person name="Rey L."/>
            <person name="Navarro A."/>
            <person name="Busquets A."/>
            <person name="Imperial J."/>
            <person name="Ruiz-Argueso T."/>
        </authorList>
    </citation>
    <scope>NUCLEOTIDE SEQUENCE [LARGE SCALE GENOMIC DNA]</scope>
    <source>
        <strain evidence="3 4">PAC68</strain>
    </source>
</reference>
<accession>A0A0R3KIL6</accession>
<dbReference type="Proteomes" id="UP000050863">
    <property type="component" value="Unassembled WGS sequence"/>
</dbReference>
<dbReference type="InterPro" id="IPR050190">
    <property type="entry name" value="UPF0213_domain"/>
</dbReference>
<dbReference type="Pfam" id="PF01541">
    <property type="entry name" value="GIY-YIG"/>
    <property type="match status" value="1"/>
</dbReference>
<keyword evidence="4" id="KW-1185">Reference proteome</keyword>
<dbReference type="SUPFAM" id="SSF82771">
    <property type="entry name" value="GIY-YIG endonuclease"/>
    <property type="match status" value="1"/>
</dbReference>
<dbReference type="STRING" id="280332.CQ12_26535"/>
<protein>
    <submittedName>
        <fullName evidence="3">Excinuclease ABC subunit C</fullName>
    </submittedName>
</protein>
<organism evidence="3 4">
    <name type="scientific">Bradyrhizobium jicamae</name>
    <dbReference type="NCBI Taxonomy" id="280332"/>
    <lineage>
        <taxon>Bacteria</taxon>
        <taxon>Pseudomonadati</taxon>
        <taxon>Pseudomonadota</taxon>
        <taxon>Alphaproteobacteria</taxon>
        <taxon>Hyphomicrobiales</taxon>
        <taxon>Nitrobacteraceae</taxon>
        <taxon>Bradyrhizobium</taxon>
    </lineage>
</organism>
<dbReference type="CDD" id="cd10448">
    <property type="entry name" value="GIY-YIG_unchar_3"/>
    <property type="match status" value="1"/>
</dbReference>
<dbReference type="SMART" id="SM00465">
    <property type="entry name" value="GIYc"/>
    <property type="match status" value="1"/>
</dbReference>
<evidence type="ECO:0000313" key="3">
    <source>
        <dbReference type="EMBL" id="KRQ92741.1"/>
    </source>
</evidence>
<dbReference type="RefSeq" id="WP_057840923.1">
    <property type="nucleotide sequence ID" value="NZ_LLXZ01000234.1"/>
</dbReference>
<dbReference type="AlphaFoldDB" id="A0A0R3KIL6"/>
<evidence type="ECO:0000259" key="2">
    <source>
        <dbReference type="PROSITE" id="PS50164"/>
    </source>
</evidence>
<dbReference type="Gene3D" id="3.40.1440.10">
    <property type="entry name" value="GIY-YIG endonuclease"/>
    <property type="match status" value="1"/>
</dbReference>
<feature type="domain" description="GIY-YIG" evidence="2">
    <location>
        <begin position="1"/>
        <end position="76"/>
    </location>
</feature>
<dbReference type="PANTHER" id="PTHR34477:SF5">
    <property type="entry name" value="BSL5627 PROTEIN"/>
    <property type="match status" value="1"/>
</dbReference>
<dbReference type="InterPro" id="IPR000305">
    <property type="entry name" value="GIY-YIG_endonuc"/>
</dbReference>
<name>A0A0R3KIL6_9BRAD</name>
<dbReference type="InterPro" id="IPR035901">
    <property type="entry name" value="GIY-YIG_endonuc_sf"/>
</dbReference>
<comment type="similarity">
    <text evidence="1">Belongs to the UPF0213 family.</text>
</comment>
<dbReference type="EMBL" id="LLXZ01000234">
    <property type="protein sequence ID" value="KRQ92741.1"/>
    <property type="molecule type" value="Genomic_DNA"/>
</dbReference>
<dbReference type="OrthoDB" id="287318at2"/>
<sequence>MYYVYILASRRHGTLYIGVTNSLSKRMEQHRNGEGSSFVKTYGVYRLVYVEAFERPDEAIAREKQLKRWKRDWKIELIERENLEWRDLSDLIV</sequence>
<proteinExistence type="inferred from homology"/>
<evidence type="ECO:0000256" key="1">
    <source>
        <dbReference type="ARBA" id="ARBA00007435"/>
    </source>
</evidence>
<comment type="caution">
    <text evidence="3">The sequence shown here is derived from an EMBL/GenBank/DDBJ whole genome shotgun (WGS) entry which is preliminary data.</text>
</comment>
<dbReference type="PROSITE" id="PS50164">
    <property type="entry name" value="GIY_YIG"/>
    <property type="match status" value="1"/>
</dbReference>
<dbReference type="PANTHER" id="PTHR34477">
    <property type="entry name" value="UPF0213 PROTEIN YHBQ"/>
    <property type="match status" value="1"/>
</dbReference>
<evidence type="ECO:0000313" key="4">
    <source>
        <dbReference type="Proteomes" id="UP000050863"/>
    </source>
</evidence>
<gene>
    <name evidence="3" type="ORF">CQ12_26535</name>
</gene>